<organism evidence="4 5">
    <name type="scientific">Nonomuraea glycinis</name>
    <dbReference type="NCBI Taxonomy" id="2047744"/>
    <lineage>
        <taxon>Bacteria</taxon>
        <taxon>Bacillati</taxon>
        <taxon>Actinomycetota</taxon>
        <taxon>Actinomycetes</taxon>
        <taxon>Streptosporangiales</taxon>
        <taxon>Streptosporangiaceae</taxon>
        <taxon>Nonomuraea</taxon>
    </lineage>
</organism>
<evidence type="ECO:0000256" key="1">
    <source>
        <dbReference type="ARBA" id="ARBA00023002"/>
    </source>
</evidence>
<dbReference type="SUPFAM" id="SSF50475">
    <property type="entry name" value="FMN-binding split barrel"/>
    <property type="match status" value="1"/>
</dbReference>
<dbReference type="InterPro" id="IPR012349">
    <property type="entry name" value="Split_barrel_FMN-bd"/>
</dbReference>
<name>A0A918A745_9ACTN</name>
<feature type="region of interest" description="Disordered" evidence="2">
    <location>
        <begin position="155"/>
        <end position="180"/>
    </location>
</feature>
<dbReference type="Proteomes" id="UP000660745">
    <property type="component" value="Unassembled WGS sequence"/>
</dbReference>
<accession>A0A918A745</accession>
<dbReference type="AlphaFoldDB" id="A0A918A745"/>
<dbReference type="EMBL" id="BMNK01000008">
    <property type="protein sequence ID" value="GGP10122.1"/>
    <property type="molecule type" value="Genomic_DNA"/>
</dbReference>
<evidence type="ECO:0000259" key="3">
    <source>
        <dbReference type="Pfam" id="PF01243"/>
    </source>
</evidence>
<dbReference type="GO" id="GO:0005829">
    <property type="term" value="C:cytosol"/>
    <property type="evidence" value="ECO:0007669"/>
    <property type="project" value="TreeGrafter"/>
</dbReference>
<gene>
    <name evidence="4" type="ORF">GCM10012278_48510</name>
</gene>
<sequence>MSYGPGAGPAPRALQDTELADLLARQRFGALATQKSSGRPHLSTVAYTWDPERQVVRISTIADRLKVRQLQRDPHGALYVASDDFWSYAVAEGEAELSPVSTEPGDEAGLELLAMQPNAPRDQEAFLRQMVNDRRMTIRLQVTRLYGTALDVTGEAASAPSPWPSPAAAPLQGLAGRPPW</sequence>
<dbReference type="InterPro" id="IPR011576">
    <property type="entry name" value="Pyridox_Oxase_N"/>
</dbReference>
<protein>
    <submittedName>
        <fullName evidence="4">PPOX class F420-dependent enzyme</fullName>
    </submittedName>
</protein>
<dbReference type="PANTHER" id="PTHR35176:SF2">
    <property type="entry name" value="F420H(2)-DEPENDENT REDUCTASE RV1155"/>
    <property type="match status" value="1"/>
</dbReference>
<reference evidence="4" key="1">
    <citation type="journal article" date="2014" name="Int. J. Syst. Evol. Microbiol.">
        <title>Complete genome sequence of Corynebacterium casei LMG S-19264T (=DSM 44701T), isolated from a smear-ripened cheese.</title>
        <authorList>
            <consortium name="US DOE Joint Genome Institute (JGI-PGF)"/>
            <person name="Walter F."/>
            <person name="Albersmeier A."/>
            <person name="Kalinowski J."/>
            <person name="Ruckert C."/>
        </authorList>
    </citation>
    <scope>NUCLEOTIDE SEQUENCE</scope>
    <source>
        <strain evidence="4">CGMCC 4.7430</strain>
    </source>
</reference>
<dbReference type="NCBIfam" id="TIGR03618">
    <property type="entry name" value="Rv1155_F420"/>
    <property type="match status" value="1"/>
</dbReference>
<reference evidence="4" key="2">
    <citation type="submission" date="2020-09" db="EMBL/GenBank/DDBJ databases">
        <authorList>
            <person name="Sun Q."/>
            <person name="Zhou Y."/>
        </authorList>
    </citation>
    <scope>NUCLEOTIDE SEQUENCE</scope>
    <source>
        <strain evidence="4">CGMCC 4.7430</strain>
    </source>
</reference>
<dbReference type="InterPro" id="IPR019920">
    <property type="entry name" value="F420-binding_dom_put"/>
</dbReference>
<comment type="caution">
    <text evidence="4">The sequence shown here is derived from an EMBL/GenBank/DDBJ whole genome shotgun (WGS) entry which is preliminary data.</text>
</comment>
<dbReference type="GO" id="GO:0016627">
    <property type="term" value="F:oxidoreductase activity, acting on the CH-CH group of donors"/>
    <property type="evidence" value="ECO:0007669"/>
    <property type="project" value="TreeGrafter"/>
</dbReference>
<evidence type="ECO:0000313" key="4">
    <source>
        <dbReference type="EMBL" id="GGP10122.1"/>
    </source>
</evidence>
<keyword evidence="5" id="KW-1185">Reference proteome</keyword>
<dbReference type="Gene3D" id="2.30.110.10">
    <property type="entry name" value="Electron Transport, Fmn-binding Protein, Chain A"/>
    <property type="match status" value="1"/>
</dbReference>
<dbReference type="PANTHER" id="PTHR35176">
    <property type="entry name" value="HEME OXYGENASE HI_0854-RELATED"/>
    <property type="match status" value="1"/>
</dbReference>
<keyword evidence="1" id="KW-0560">Oxidoreductase</keyword>
<dbReference type="Pfam" id="PF01243">
    <property type="entry name" value="PNPOx_N"/>
    <property type="match status" value="1"/>
</dbReference>
<evidence type="ECO:0000256" key="2">
    <source>
        <dbReference type="SAM" id="MobiDB-lite"/>
    </source>
</evidence>
<feature type="domain" description="Pyridoxamine 5'-phosphate oxidase N-terminal" evidence="3">
    <location>
        <begin position="17"/>
        <end position="104"/>
    </location>
</feature>
<dbReference type="GO" id="GO:0070967">
    <property type="term" value="F:coenzyme F420 binding"/>
    <property type="evidence" value="ECO:0007669"/>
    <property type="project" value="TreeGrafter"/>
</dbReference>
<dbReference type="InterPro" id="IPR052019">
    <property type="entry name" value="F420H2_bilvrd_red/Heme_oxyg"/>
</dbReference>
<evidence type="ECO:0000313" key="5">
    <source>
        <dbReference type="Proteomes" id="UP000660745"/>
    </source>
</evidence>
<proteinExistence type="predicted"/>
<dbReference type="RefSeq" id="WP_189140985.1">
    <property type="nucleotide sequence ID" value="NZ_BMNK01000008.1"/>
</dbReference>